<dbReference type="EMBL" id="SRID01000060">
    <property type="protein sequence ID" value="TGB13737.1"/>
    <property type="molecule type" value="Genomic_DNA"/>
</dbReference>
<keyword evidence="5" id="KW-1185">Reference proteome</keyword>
<dbReference type="PANTHER" id="PTHR35861:SF1">
    <property type="entry name" value="PHAGE TAIL SHEATH PROTEIN"/>
    <property type="match status" value="1"/>
</dbReference>
<sequence>MPSNVGVNVLEVDGTAGPAITAAPTSVAAFVGLTERGPADRPVRLTGPAQFRDRFGGYRPDGFLGYALDGFFLNGGTTAYVSRVVGADSLPASRTLQDRQVNPAAVLKVSAGYRGEHDPGPWGKRLRVDVADDPRITTALKSDTPANATTATLVSVDGIEPETVLRFSPGRTAAYRKVTAVDPAARTVTWQEPIAAALDSKTTTVATPEFRLTVSYRADPTGDHTTVENWRGLTMVPGSPDYAVARLNHPVSGSRYLLLTDLTADTAGAGLGYPAPVTGADLSEEGTEADADAKAYTGDAAARTGLHALDTTEIQLLAVPDVHGLNESDRHTVVLAALDYCARRGDACFVGSAPDRAVRVAGTVPRAPADYGDLDSEYLETVVEYASDFHAAKVYGALYAPWIQVADPQAAGAAATRFVPADGHVLGLYARTDLERGIWKAPAGTAAQLRGALDTAARFTDRQHTHLVRDGLVNGVRPDRDGGIVVAASRTLSTDTRWWFVNVRLLFNYVESSLRDGLRFVRQEPHTERLRRSVRLSVVTPFLLGLWRQGAFGADPPEQVFTVKCDAENNPAAEVDQGNFRLEVYFYPVRPAETVTIVVGQQPSGGSAAEA</sequence>
<dbReference type="InterPro" id="IPR020287">
    <property type="entry name" value="Tail_sheath_C"/>
</dbReference>
<comment type="caution">
    <text evidence="4">The sequence shown here is derived from an EMBL/GenBank/DDBJ whole genome shotgun (WGS) entry which is preliminary data.</text>
</comment>
<feature type="domain" description="Tail sheath protein C-terminal" evidence="3">
    <location>
        <begin position="494"/>
        <end position="598"/>
    </location>
</feature>
<evidence type="ECO:0000313" key="5">
    <source>
        <dbReference type="Proteomes" id="UP000297948"/>
    </source>
</evidence>
<evidence type="ECO:0000256" key="1">
    <source>
        <dbReference type="ARBA" id="ARBA00008005"/>
    </source>
</evidence>
<evidence type="ECO:0000259" key="2">
    <source>
        <dbReference type="Pfam" id="PF04984"/>
    </source>
</evidence>
<dbReference type="Gene3D" id="3.40.50.11780">
    <property type="match status" value="2"/>
</dbReference>
<proteinExistence type="inferred from homology"/>
<dbReference type="OrthoDB" id="9767864at2"/>
<gene>
    <name evidence="4" type="ORF">E4099_09545</name>
</gene>
<dbReference type="PANTHER" id="PTHR35861">
    <property type="match status" value="1"/>
</dbReference>
<evidence type="ECO:0000259" key="3">
    <source>
        <dbReference type="Pfam" id="PF17482"/>
    </source>
</evidence>
<dbReference type="AlphaFoldDB" id="A0A4Z0HFH5"/>
<dbReference type="Proteomes" id="UP000297948">
    <property type="component" value="Unassembled WGS sequence"/>
</dbReference>
<feature type="domain" description="Tail sheath protein subtilisin-like" evidence="2">
    <location>
        <begin position="391"/>
        <end position="491"/>
    </location>
</feature>
<organism evidence="4 5">
    <name type="scientific">Streptomyces palmae</name>
    <dbReference type="NCBI Taxonomy" id="1701085"/>
    <lineage>
        <taxon>Bacteria</taxon>
        <taxon>Bacillati</taxon>
        <taxon>Actinomycetota</taxon>
        <taxon>Actinomycetes</taxon>
        <taxon>Kitasatosporales</taxon>
        <taxon>Streptomycetaceae</taxon>
        <taxon>Streptomyces</taxon>
    </lineage>
</organism>
<accession>A0A4Z0HFH5</accession>
<dbReference type="Pfam" id="PF04984">
    <property type="entry name" value="Phage_sheath_1"/>
    <property type="match status" value="1"/>
</dbReference>
<dbReference type="InterPro" id="IPR052042">
    <property type="entry name" value="Tail_sheath_structural"/>
</dbReference>
<comment type="similarity">
    <text evidence="1">Belongs to the myoviridae tail sheath protein family.</text>
</comment>
<dbReference type="Pfam" id="PF17482">
    <property type="entry name" value="Phage_sheath_1C"/>
    <property type="match status" value="1"/>
</dbReference>
<dbReference type="InterPro" id="IPR035089">
    <property type="entry name" value="Phage_sheath_subtilisin"/>
</dbReference>
<name>A0A4Z0HFH5_9ACTN</name>
<protein>
    <submittedName>
        <fullName evidence="4">Phage tail sheath family protein</fullName>
    </submittedName>
</protein>
<reference evidence="4 5" key="1">
    <citation type="submission" date="2019-03" db="EMBL/GenBank/DDBJ databases">
        <authorList>
            <person name="Gonzalez-Pimentel J.L."/>
        </authorList>
    </citation>
    <scope>NUCLEOTIDE SEQUENCE [LARGE SCALE GENOMIC DNA]</scope>
    <source>
        <strain evidence="4 5">JCM 31289</strain>
    </source>
</reference>
<evidence type="ECO:0000313" key="4">
    <source>
        <dbReference type="EMBL" id="TGB13737.1"/>
    </source>
</evidence>